<evidence type="ECO:0000259" key="9">
    <source>
        <dbReference type="PROSITE" id="PS51384"/>
    </source>
</evidence>
<evidence type="ECO:0000256" key="3">
    <source>
        <dbReference type="ARBA" id="ARBA00022723"/>
    </source>
</evidence>
<proteinExistence type="predicted"/>
<dbReference type="InterPro" id="IPR017941">
    <property type="entry name" value="Rieske_2Fe-2S"/>
</dbReference>
<dbReference type="EMBL" id="JBHLTG010000002">
    <property type="protein sequence ID" value="MFC0678735.1"/>
    <property type="molecule type" value="Genomic_DNA"/>
</dbReference>
<dbReference type="PANTHER" id="PTHR47354:SF1">
    <property type="entry name" value="CARNITINE MONOOXYGENASE REDUCTASE SUBUNIT"/>
    <property type="match status" value="1"/>
</dbReference>
<keyword evidence="4" id="KW-0560">Oxidoreductase</keyword>
<evidence type="ECO:0000256" key="4">
    <source>
        <dbReference type="ARBA" id="ARBA00023002"/>
    </source>
</evidence>
<evidence type="ECO:0000259" key="7">
    <source>
        <dbReference type="PROSITE" id="PS51085"/>
    </source>
</evidence>
<keyword evidence="5" id="KW-0408">Iron</keyword>
<dbReference type="SUPFAM" id="SSF54292">
    <property type="entry name" value="2Fe-2S ferredoxin-like"/>
    <property type="match status" value="1"/>
</dbReference>
<keyword evidence="1" id="KW-0285">Flavoprotein</keyword>
<feature type="domain" description="Rieske" evidence="8">
    <location>
        <begin position="6"/>
        <end position="117"/>
    </location>
</feature>
<dbReference type="Gene3D" id="2.102.10.10">
    <property type="entry name" value="Rieske [2Fe-2S] iron-sulphur domain"/>
    <property type="match status" value="1"/>
</dbReference>
<dbReference type="PROSITE" id="PS51085">
    <property type="entry name" value="2FE2S_FER_2"/>
    <property type="match status" value="1"/>
</dbReference>
<dbReference type="SUPFAM" id="SSF63380">
    <property type="entry name" value="Riboflavin synthase domain-like"/>
    <property type="match status" value="1"/>
</dbReference>
<keyword evidence="3" id="KW-0479">Metal-binding</keyword>
<sequence length="436" mass="46868">MNRTPLAEVAAVPPQGAGALTVAVDGVEVGLYRVGERIVAWRNVCPHGAAPVCRGTVDGTRLTSAVYEYEYGRDQEILQCPWHGWEFDLLSGEHLAEGSAARLRRHPIAVIDGVVYDDAPVPARMRLRVTERVRAADDIVVLRLASPDGAALPAWMPGTHLEVSLPSGLVRHYSLCGDPADRSSYRIAVLRERSGRGGSAELFAESKAGLELDVRALRNRFRLREAKHSLLIAGGIGITPLLPMAASLHRRRRSFELVYTGRDLASMALADEAAALPNARLVESSLQGRPDLRALLAEAPEGTAVYACGPAGMIAQVRALAAAEGDRIQVFTEAFEGGEPEPSGHGPARPLAVELARSGATVRVEAGETVLHAVRNLVPSAPSSCEQGWCGTCETRVLDGEPDHRDRVLTEGERESGDTMMICVSRARSERLVLDL</sequence>
<protein>
    <submittedName>
        <fullName evidence="10">2Fe-2S iron-sulfur cluster-binding protein</fullName>
    </submittedName>
</protein>
<dbReference type="PROSITE" id="PS00197">
    <property type="entry name" value="2FE2S_FER_1"/>
    <property type="match status" value="1"/>
</dbReference>
<dbReference type="InterPro" id="IPR017927">
    <property type="entry name" value="FAD-bd_FR_type"/>
</dbReference>
<evidence type="ECO:0000313" key="10">
    <source>
        <dbReference type="EMBL" id="MFC0678735.1"/>
    </source>
</evidence>
<evidence type="ECO:0000256" key="6">
    <source>
        <dbReference type="ARBA" id="ARBA00023014"/>
    </source>
</evidence>
<comment type="caution">
    <text evidence="10">The sequence shown here is derived from an EMBL/GenBank/DDBJ whole genome shotgun (WGS) entry which is preliminary data.</text>
</comment>
<dbReference type="InterPro" id="IPR050415">
    <property type="entry name" value="MRET"/>
</dbReference>
<dbReference type="InterPro" id="IPR036010">
    <property type="entry name" value="2Fe-2S_ferredoxin-like_sf"/>
</dbReference>
<evidence type="ECO:0000256" key="5">
    <source>
        <dbReference type="ARBA" id="ARBA00023004"/>
    </source>
</evidence>
<dbReference type="Proteomes" id="UP001589896">
    <property type="component" value="Unassembled WGS sequence"/>
</dbReference>
<dbReference type="CDD" id="cd06185">
    <property type="entry name" value="PDR_like"/>
    <property type="match status" value="1"/>
</dbReference>
<dbReference type="Gene3D" id="2.40.30.10">
    <property type="entry name" value="Translation factors"/>
    <property type="match status" value="1"/>
</dbReference>
<organism evidence="10 11">
    <name type="scientific">Lysobacter korlensis</name>
    <dbReference type="NCBI Taxonomy" id="553636"/>
    <lineage>
        <taxon>Bacteria</taxon>
        <taxon>Pseudomonadati</taxon>
        <taxon>Pseudomonadota</taxon>
        <taxon>Gammaproteobacteria</taxon>
        <taxon>Lysobacterales</taxon>
        <taxon>Lysobacteraceae</taxon>
        <taxon>Lysobacter</taxon>
    </lineage>
</organism>
<dbReference type="PROSITE" id="PS51296">
    <property type="entry name" value="RIESKE"/>
    <property type="match status" value="1"/>
</dbReference>
<dbReference type="Pfam" id="PF00355">
    <property type="entry name" value="Rieske"/>
    <property type="match status" value="1"/>
</dbReference>
<dbReference type="Gene3D" id="3.40.50.80">
    <property type="entry name" value="Nucleotide-binding domain of ferredoxin-NADP reductase (FNR) module"/>
    <property type="match status" value="1"/>
</dbReference>
<dbReference type="PROSITE" id="PS51384">
    <property type="entry name" value="FAD_FR"/>
    <property type="match status" value="1"/>
</dbReference>
<dbReference type="InterPro" id="IPR006058">
    <property type="entry name" value="2Fe2S_fd_BS"/>
</dbReference>
<dbReference type="PANTHER" id="PTHR47354">
    <property type="entry name" value="NADH OXIDOREDUCTASE HCR"/>
    <property type="match status" value="1"/>
</dbReference>
<accession>A0ABV6RP13</accession>
<dbReference type="SUPFAM" id="SSF50022">
    <property type="entry name" value="ISP domain"/>
    <property type="match status" value="1"/>
</dbReference>
<dbReference type="InterPro" id="IPR017938">
    <property type="entry name" value="Riboflavin_synthase-like_b-brl"/>
</dbReference>
<keyword evidence="2" id="KW-0001">2Fe-2S</keyword>
<dbReference type="CDD" id="cd03467">
    <property type="entry name" value="Rieske"/>
    <property type="match status" value="1"/>
</dbReference>
<evidence type="ECO:0000256" key="1">
    <source>
        <dbReference type="ARBA" id="ARBA00022630"/>
    </source>
</evidence>
<dbReference type="PRINTS" id="PR00409">
    <property type="entry name" value="PHDIOXRDTASE"/>
</dbReference>
<dbReference type="SUPFAM" id="SSF52343">
    <property type="entry name" value="Ferredoxin reductase-like, C-terminal NADP-linked domain"/>
    <property type="match status" value="1"/>
</dbReference>
<feature type="domain" description="2Fe-2S ferredoxin-type" evidence="7">
    <location>
        <begin position="351"/>
        <end position="436"/>
    </location>
</feature>
<evidence type="ECO:0000256" key="2">
    <source>
        <dbReference type="ARBA" id="ARBA00022714"/>
    </source>
</evidence>
<dbReference type="Pfam" id="PF00111">
    <property type="entry name" value="Fer2"/>
    <property type="match status" value="1"/>
</dbReference>
<dbReference type="InterPro" id="IPR036922">
    <property type="entry name" value="Rieske_2Fe-2S_sf"/>
</dbReference>
<reference evidence="10 11" key="1">
    <citation type="submission" date="2024-09" db="EMBL/GenBank/DDBJ databases">
        <authorList>
            <person name="Sun Q."/>
            <person name="Mori K."/>
        </authorList>
    </citation>
    <scope>NUCLEOTIDE SEQUENCE [LARGE SCALE GENOMIC DNA]</scope>
    <source>
        <strain evidence="10 11">KCTC 23076</strain>
    </source>
</reference>
<evidence type="ECO:0000259" key="8">
    <source>
        <dbReference type="PROSITE" id="PS51296"/>
    </source>
</evidence>
<dbReference type="CDD" id="cd00207">
    <property type="entry name" value="fer2"/>
    <property type="match status" value="1"/>
</dbReference>
<dbReference type="InterPro" id="IPR039261">
    <property type="entry name" value="FNR_nucleotide-bd"/>
</dbReference>
<name>A0ABV6RP13_9GAMM</name>
<dbReference type="InterPro" id="IPR012675">
    <property type="entry name" value="Beta-grasp_dom_sf"/>
</dbReference>
<keyword evidence="11" id="KW-1185">Reference proteome</keyword>
<evidence type="ECO:0000313" key="11">
    <source>
        <dbReference type="Proteomes" id="UP001589896"/>
    </source>
</evidence>
<keyword evidence="6" id="KW-0411">Iron-sulfur</keyword>
<dbReference type="InterPro" id="IPR001041">
    <property type="entry name" value="2Fe-2S_ferredoxin-type"/>
</dbReference>
<dbReference type="Gene3D" id="3.10.20.30">
    <property type="match status" value="1"/>
</dbReference>
<feature type="domain" description="FAD-binding FR-type" evidence="9">
    <location>
        <begin position="122"/>
        <end position="224"/>
    </location>
</feature>
<gene>
    <name evidence="10" type="ORF">ACFFGH_12875</name>
</gene>
<dbReference type="RefSeq" id="WP_386668839.1">
    <property type="nucleotide sequence ID" value="NZ_JBHLTG010000002.1"/>
</dbReference>